<accession>A0ABQ9H3M8</accession>
<protein>
    <submittedName>
        <fullName evidence="2">Uncharacterized protein</fullName>
    </submittedName>
</protein>
<dbReference type="EMBL" id="JARBHB010000007">
    <property type="protein sequence ID" value="KAJ8878872.1"/>
    <property type="molecule type" value="Genomic_DNA"/>
</dbReference>
<name>A0ABQ9H3M8_9NEOP</name>
<evidence type="ECO:0000313" key="3">
    <source>
        <dbReference type="Proteomes" id="UP001159363"/>
    </source>
</evidence>
<evidence type="ECO:0000256" key="1">
    <source>
        <dbReference type="SAM" id="MobiDB-lite"/>
    </source>
</evidence>
<feature type="region of interest" description="Disordered" evidence="1">
    <location>
        <begin position="1"/>
        <end position="27"/>
    </location>
</feature>
<organism evidence="2 3">
    <name type="scientific">Dryococelus australis</name>
    <dbReference type="NCBI Taxonomy" id="614101"/>
    <lineage>
        <taxon>Eukaryota</taxon>
        <taxon>Metazoa</taxon>
        <taxon>Ecdysozoa</taxon>
        <taxon>Arthropoda</taxon>
        <taxon>Hexapoda</taxon>
        <taxon>Insecta</taxon>
        <taxon>Pterygota</taxon>
        <taxon>Neoptera</taxon>
        <taxon>Polyneoptera</taxon>
        <taxon>Phasmatodea</taxon>
        <taxon>Verophasmatodea</taxon>
        <taxon>Anareolatae</taxon>
        <taxon>Phasmatidae</taxon>
        <taxon>Eurycanthinae</taxon>
        <taxon>Dryococelus</taxon>
    </lineage>
</organism>
<sequence length="485" mass="53416">MAATSKVSNERKAAEDRSTQGHNVIENNRSYYKATVTQPNYKPIQSELGQTLTRLTITRLNRNETQPQADTNFADFKCQNNNTHVNIRFTYSPPTKVTRVRSSAGSLRIFACENRTVRCCWSAGFLGDLPFPPPFHSGAAPYSLQSPTSTLKTSMLRAVQISSLTQMNRAQSQVGSLDFRIREPCRTMPLVGWFSRGSPIYPALLLQRRSTLTSITIIGYQDLDVKSRPNLFTHSFNNILYIGACPTENIPGRHVFVFAERGGDFVVLLCSPTPLPYILHPPRPGVIQLSHSVHLVTCPFVLGLGQVRFVLSRSIAYSGVGNRMRGKWSGGGIEEMCRNELLTATINNARGWDRKLHCSCWGSRGCCTPKNELPKKGRKNYISPLRGLALRVLTQLYLKPGSASLLKEQPVQRVSDRGACLLVATSSNHPPPTPHQNATTGCSRLSIQIRGCLLLASPSHLNPSEPAGSPGCQLPLAPPSLKLCL</sequence>
<reference evidence="2 3" key="1">
    <citation type="submission" date="2023-02" db="EMBL/GenBank/DDBJ databases">
        <title>LHISI_Scaffold_Assembly.</title>
        <authorList>
            <person name="Stuart O.P."/>
            <person name="Cleave R."/>
            <person name="Magrath M.J.L."/>
            <person name="Mikheyev A.S."/>
        </authorList>
    </citation>
    <scope>NUCLEOTIDE SEQUENCE [LARGE SCALE GENOMIC DNA]</scope>
    <source>
        <strain evidence="2">Daus_M_001</strain>
        <tissue evidence="2">Leg muscle</tissue>
    </source>
</reference>
<dbReference type="Proteomes" id="UP001159363">
    <property type="component" value="Chromosome 6"/>
</dbReference>
<keyword evidence="3" id="KW-1185">Reference proteome</keyword>
<feature type="compositionally biased region" description="Basic and acidic residues" evidence="1">
    <location>
        <begin position="8"/>
        <end position="19"/>
    </location>
</feature>
<gene>
    <name evidence="2" type="ORF">PR048_019471</name>
</gene>
<comment type="caution">
    <text evidence="2">The sequence shown here is derived from an EMBL/GenBank/DDBJ whole genome shotgun (WGS) entry which is preliminary data.</text>
</comment>
<proteinExistence type="predicted"/>
<evidence type="ECO:0000313" key="2">
    <source>
        <dbReference type="EMBL" id="KAJ8878872.1"/>
    </source>
</evidence>